<dbReference type="CDD" id="cd00077">
    <property type="entry name" value="HDc"/>
    <property type="match status" value="1"/>
</dbReference>
<dbReference type="SUPFAM" id="SSF109604">
    <property type="entry name" value="HD-domain/PDEase-like"/>
    <property type="match status" value="1"/>
</dbReference>
<name>A0A645AR97_9ZZZZ</name>
<protein>
    <submittedName>
        <fullName evidence="3">Uncharacterized protein</fullName>
    </submittedName>
</protein>
<proteinExistence type="predicted"/>
<gene>
    <name evidence="3" type="ORF">SDC9_98880</name>
</gene>
<dbReference type="AlphaFoldDB" id="A0A645AR97"/>
<evidence type="ECO:0000259" key="1">
    <source>
        <dbReference type="PROSITE" id="PS51831"/>
    </source>
</evidence>
<dbReference type="PROSITE" id="PS51832">
    <property type="entry name" value="HD_GYP"/>
    <property type="match status" value="1"/>
</dbReference>
<dbReference type="InterPro" id="IPR006674">
    <property type="entry name" value="HD_domain"/>
</dbReference>
<dbReference type="InterPro" id="IPR037522">
    <property type="entry name" value="HD_GYP_dom"/>
</dbReference>
<evidence type="ECO:0000259" key="2">
    <source>
        <dbReference type="PROSITE" id="PS51832"/>
    </source>
</evidence>
<reference evidence="3" key="1">
    <citation type="submission" date="2019-08" db="EMBL/GenBank/DDBJ databases">
        <authorList>
            <person name="Kucharzyk K."/>
            <person name="Murdoch R.W."/>
            <person name="Higgins S."/>
            <person name="Loffler F."/>
        </authorList>
    </citation>
    <scope>NUCLEOTIDE SEQUENCE</scope>
</reference>
<dbReference type="Pfam" id="PF13487">
    <property type="entry name" value="HD_5"/>
    <property type="match status" value="1"/>
</dbReference>
<feature type="domain" description="HD-GYP" evidence="2">
    <location>
        <begin position="111"/>
        <end position="308"/>
    </location>
</feature>
<dbReference type="Gene3D" id="1.10.3210.10">
    <property type="entry name" value="Hypothetical protein af1432"/>
    <property type="match status" value="1"/>
</dbReference>
<dbReference type="PANTHER" id="PTHR43155:SF2">
    <property type="entry name" value="CYCLIC DI-GMP PHOSPHODIESTERASE PA4108"/>
    <property type="match status" value="1"/>
</dbReference>
<comment type="caution">
    <text evidence="3">The sequence shown here is derived from an EMBL/GenBank/DDBJ whole genome shotgun (WGS) entry which is preliminary data.</text>
</comment>
<dbReference type="EMBL" id="VSSQ01013721">
    <property type="protein sequence ID" value="MPM52124.1"/>
    <property type="molecule type" value="Genomic_DNA"/>
</dbReference>
<evidence type="ECO:0000313" key="3">
    <source>
        <dbReference type="EMBL" id="MPM52124.1"/>
    </source>
</evidence>
<dbReference type="PROSITE" id="PS51831">
    <property type="entry name" value="HD"/>
    <property type="match status" value="1"/>
</dbReference>
<dbReference type="SMART" id="SM00471">
    <property type="entry name" value="HDc"/>
    <property type="match status" value="1"/>
</dbReference>
<accession>A0A645AR97</accession>
<sequence length="368" mass="41440">MAEDIIAPGGLLLLPKHSDIKVVMQNFPRLPDTLIQWGIRSVPIQKEIHFSKEDFQMALQDSDLNLVALDRHLAKVTIQQIQDVYERFRSGREPSSEELSSLISNSRSLAKTLMSTPQVLLVMARVRNWDEYTFIHSLNVALLSGFITSRLFPNQIQVVERQVMGGLLHDVGKACISLDILNKPGPLTPREFSIINRHPEEGERLLRESGVSDKRVLAIVRHHHERWKGNGYPDKLRGEQIPFEARIAAVADVFDALTTKRIYRDSLETRQALSMIIQNADTHFDKKIVGVLLCSLGLYPPGTIVELSDYSIGIVIASAGRDILRPKLMLRINTHGDAVRDLVIVDLACQKDLFIRRCLSDIGKSFSA</sequence>
<dbReference type="InterPro" id="IPR003607">
    <property type="entry name" value="HD/PDEase_dom"/>
</dbReference>
<dbReference type="PANTHER" id="PTHR43155">
    <property type="entry name" value="CYCLIC DI-GMP PHOSPHODIESTERASE PA4108-RELATED"/>
    <property type="match status" value="1"/>
</dbReference>
<organism evidence="3">
    <name type="scientific">bioreactor metagenome</name>
    <dbReference type="NCBI Taxonomy" id="1076179"/>
    <lineage>
        <taxon>unclassified sequences</taxon>
        <taxon>metagenomes</taxon>
        <taxon>ecological metagenomes</taxon>
    </lineage>
</organism>
<feature type="domain" description="HD" evidence="1">
    <location>
        <begin position="133"/>
        <end position="257"/>
    </location>
</feature>